<accession>A0A0X1T7G3</accession>
<dbReference type="SUPFAM" id="SSF47413">
    <property type="entry name" value="lambda repressor-like DNA-binding domains"/>
    <property type="match status" value="1"/>
</dbReference>
<protein>
    <submittedName>
        <fullName evidence="5">LacI family transcriptional regulator</fullName>
    </submittedName>
</protein>
<evidence type="ECO:0000313" key="5">
    <source>
        <dbReference type="EMBL" id="AMB88048.1"/>
    </source>
</evidence>
<dbReference type="InterPro" id="IPR010982">
    <property type="entry name" value="Lambda_DNA-bd_dom_sf"/>
</dbReference>
<dbReference type="GO" id="GO:0003700">
    <property type="term" value="F:DNA-binding transcription factor activity"/>
    <property type="evidence" value="ECO:0007669"/>
    <property type="project" value="TreeGrafter"/>
</dbReference>
<dbReference type="Proteomes" id="UP000063229">
    <property type="component" value="Chromosome"/>
</dbReference>
<dbReference type="InterPro" id="IPR028082">
    <property type="entry name" value="Peripla_BP_I"/>
</dbReference>
<name>A0A0X1T7G3_PSEAA</name>
<dbReference type="SUPFAM" id="SSF53822">
    <property type="entry name" value="Periplasmic binding protein-like I"/>
    <property type="match status" value="1"/>
</dbReference>
<dbReference type="PANTHER" id="PTHR30146">
    <property type="entry name" value="LACI-RELATED TRANSCRIPTIONAL REPRESSOR"/>
    <property type="match status" value="1"/>
</dbReference>
<dbReference type="Pfam" id="PF13377">
    <property type="entry name" value="Peripla_BP_3"/>
    <property type="match status" value="1"/>
</dbReference>
<evidence type="ECO:0000256" key="1">
    <source>
        <dbReference type="ARBA" id="ARBA00023015"/>
    </source>
</evidence>
<dbReference type="Gene3D" id="1.10.260.40">
    <property type="entry name" value="lambda repressor-like DNA-binding domains"/>
    <property type="match status" value="1"/>
</dbReference>
<reference evidence="5 6" key="1">
    <citation type="submission" date="2016-01" db="EMBL/GenBank/DDBJ databases">
        <authorList>
            <person name="McClelland M."/>
            <person name="Jain A."/>
            <person name="Saraogi P."/>
            <person name="Mendelson R."/>
            <person name="Westerman R."/>
            <person name="SanMiguel P."/>
            <person name="Csonka L."/>
        </authorList>
    </citation>
    <scope>NUCLEOTIDE SEQUENCE [LARGE SCALE GENOMIC DNA]</scope>
    <source>
        <strain evidence="5 6">NCPPB 2472</strain>
    </source>
</reference>
<dbReference type="RefSeq" id="WP_017134268.1">
    <property type="nucleotide sequence ID" value="NZ_CP014135.1"/>
</dbReference>
<dbReference type="InterPro" id="IPR000843">
    <property type="entry name" value="HTH_LacI"/>
</dbReference>
<dbReference type="PROSITE" id="PS50932">
    <property type="entry name" value="HTH_LACI_2"/>
    <property type="match status" value="1"/>
</dbReference>
<keyword evidence="2" id="KW-0238">DNA-binding</keyword>
<dbReference type="GO" id="GO:0000976">
    <property type="term" value="F:transcription cis-regulatory region binding"/>
    <property type="evidence" value="ECO:0007669"/>
    <property type="project" value="TreeGrafter"/>
</dbReference>
<dbReference type="AlphaFoldDB" id="A0A0X1T7G3"/>
<dbReference type="CDD" id="cd01392">
    <property type="entry name" value="HTH_LacI"/>
    <property type="match status" value="1"/>
</dbReference>
<gene>
    <name evidence="5" type="ORF">AWM79_23320</name>
</gene>
<dbReference type="STRING" id="46677.AWM79_23320"/>
<dbReference type="KEGG" id="pagb:AWM79_23320"/>
<dbReference type="PANTHER" id="PTHR30146:SF155">
    <property type="entry name" value="ALANINE RACEMASE"/>
    <property type="match status" value="1"/>
</dbReference>
<dbReference type="OrthoDB" id="5681588at2"/>
<organism evidence="5 6">
    <name type="scientific">Pseudomonas agarici</name>
    <dbReference type="NCBI Taxonomy" id="46677"/>
    <lineage>
        <taxon>Bacteria</taxon>
        <taxon>Pseudomonadati</taxon>
        <taxon>Pseudomonadota</taxon>
        <taxon>Gammaproteobacteria</taxon>
        <taxon>Pseudomonadales</taxon>
        <taxon>Pseudomonadaceae</taxon>
        <taxon>Pseudomonas</taxon>
    </lineage>
</organism>
<proteinExistence type="predicted"/>
<evidence type="ECO:0000256" key="2">
    <source>
        <dbReference type="ARBA" id="ARBA00023125"/>
    </source>
</evidence>
<evidence type="ECO:0000256" key="4">
    <source>
        <dbReference type="SAM" id="MobiDB-lite"/>
    </source>
</evidence>
<keyword evidence="6" id="KW-1185">Reference proteome</keyword>
<dbReference type="Pfam" id="PF00356">
    <property type="entry name" value="LacI"/>
    <property type="match status" value="1"/>
</dbReference>
<dbReference type="CDD" id="cd20010">
    <property type="entry name" value="PBP1_AglR-like"/>
    <property type="match status" value="1"/>
</dbReference>
<dbReference type="SMART" id="SM00354">
    <property type="entry name" value="HTH_LACI"/>
    <property type="match status" value="1"/>
</dbReference>
<keyword evidence="3" id="KW-0804">Transcription</keyword>
<dbReference type="EMBL" id="CP014135">
    <property type="protein sequence ID" value="AMB88048.1"/>
    <property type="molecule type" value="Genomic_DNA"/>
</dbReference>
<keyword evidence="1" id="KW-0805">Transcription regulation</keyword>
<evidence type="ECO:0000256" key="3">
    <source>
        <dbReference type="ARBA" id="ARBA00023163"/>
    </source>
</evidence>
<dbReference type="InterPro" id="IPR046335">
    <property type="entry name" value="LacI/GalR-like_sensor"/>
</dbReference>
<feature type="region of interest" description="Disordered" evidence="4">
    <location>
        <begin position="332"/>
        <end position="354"/>
    </location>
</feature>
<evidence type="ECO:0000313" key="6">
    <source>
        <dbReference type="Proteomes" id="UP000063229"/>
    </source>
</evidence>
<dbReference type="Gene3D" id="3.40.50.2300">
    <property type="match status" value="2"/>
</dbReference>
<sequence>MNIQAFAATLNLSISTVSKALNGREDVSPATRKRILEAAASLGFSPDPSARRLRRKAADTIAFVLSPPQTSFAHPFFLDMLMGVNEAMDDTGHQVIVASARSVEAEMDLFKRLIKRQRVDALLFARTRRHDERIAYLLEQDIPFVAFGRSETSNSFPYVDIDHYVVGRSGCARFIALGHRRIALVHAPEYLMFSHLEHAGYVEALRAAGIHYDETLCVEAEISEEGGADAARRLLTLPDPPTAIVCGHDLIALGVLRGIAETGKAAGRDVGVIGGDNHPIGRFVQPSLTTFSAETYRAGKRMAQMLLERLAGKPPQELQEVWTPELIIRASDGPYREQSQSSAKDKLVSPKQSA</sequence>